<name>A0A7X9RT02_9BACT</name>
<evidence type="ECO:0000256" key="1">
    <source>
        <dbReference type="ARBA" id="ARBA00023186"/>
    </source>
</evidence>
<dbReference type="CDD" id="cd06257">
    <property type="entry name" value="DnaJ"/>
    <property type="match status" value="1"/>
</dbReference>
<dbReference type="PRINTS" id="PR00625">
    <property type="entry name" value="JDOMAIN"/>
</dbReference>
<dbReference type="SUPFAM" id="SSF48452">
    <property type="entry name" value="TPR-like"/>
    <property type="match status" value="1"/>
</dbReference>
<dbReference type="SMART" id="SM00271">
    <property type="entry name" value="DnaJ"/>
    <property type="match status" value="1"/>
</dbReference>
<feature type="transmembrane region" description="Helical" evidence="2">
    <location>
        <begin position="117"/>
        <end position="137"/>
    </location>
</feature>
<reference evidence="4 5" key="1">
    <citation type="submission" date="2020-04" db="EMBL/GenBank/DDBJ databases">
        <title>Flammeovirga sp. SR4, a novel species isolated from seawater.</title>
        <authorList>
            <person name="Wang X."/>
        </authorList>
    </citation>
    <scope>NUCLEOTIDE SEQUENCE [LARGE SCALE GENOMIC DNA]</scope>
    <source>
        <strain evidence="4 5">ATCC 23126</strain>
    </source>
</reference>
<keyword evidence="1" id="KW-0143">Chaperone</keyword>
<dbReference type="PROSITE" id="PS50076">
    <property type="entry name" value="DNAJ_2"/>
    <property type="match status" value="1"/>
</dbReference>
<dbReference type="InterPro" id="IPR001623">
    <property type="entry name" value="DnaJ_domain"/>
</dbReference>
<dbReference type="EMBL" id="JABANE010000014">
    <property type="protein sequence ID" value="NME67741.1"/>
    <property type="molecule type" value="Genomic_DNA"/>
</dbReference>
<dbReference type="Gene3D" id="1.25.40.10">
    <property type="entry name" value="Tetratricopeptide repeat domain"/>
    <property type="match status" value="1"/>
</dbReference>
<sequence length="362" mass="42274">MDNYYDILGIDKSADKKEIKKAYLTLAKKYHPDVNQSDETLEEKFKLINEAYDTLYDDTKKFQYDNGLNYFSFHNSTTAETSSTTRTYTREENQRREEYKAHVAEETKKEKRQFKKYVPFMVGGYVVAMIGFISFFVHRQSKLADEAYHSALTNLKENRTRQAQQDAKQLFEYEDYQRAELIQGCIEVILKKPSSALFHLQKVESEMDEETAFAGDLYYYKGRALYLDGDGVGAVEAFEKAYKYNNGDDAVDFWLGKTYNDLLLEYGKASKAFQKVTKESKFYEESILMTGVALQNDRQFSLSQQYLLEALNFKKHKALANYYLGWHYKLGVKNAGKACIYWETSAKQGYAEALYQFRRHCQ</sequence>
<dbReference type="SUPFAM" id="SSF46565">
    <property type="entry name" value="Chaperone J-domain"/>
    <property type="match status" value="1"/>
</dbReference>
<dbReference type="InterPro" id="IPR011990">
    <property type="entry name" value="TPR-like_helical_dom_sf"/>
</dbReference>
<dbReference type="Gene3D" id="1.10.287.110">
    <property type="entry name" value="DnaJ domain"/>
    <property type="match status" value="1"/>
</dbReference>
<dbReference type="RefSeq" id="WP_169656070.1">
    <property type="nucleotide sequence ID" value="NZ_JABANE010000014.1"/>
</dbReference>
<dbReference type="Proteomes" id="UP000576082">
    <property type="component" value="Unassembled WGS sequence"/>
</dbReference>
<evidence type="ECO:0000259" key="3">
    <source>
        <dbReference type="PROSITE" id="PS50076"/>
    </source>
</evidence>
<dbReference type="InterPro" id="IPR051938">
    <property type="entry name" value="Apopto_cytoskel_mod"/>
</dbReference>
<dbReference type="PANTHER" id="PTHR44145">
    <property type="entry name" value="DNAJ HOMOLOG SUBFAMILY A MEMBER 3, MITOCHONDRIAL"/>
    <property type="match status" value="1"/>
</dbReference>
<proteinExistence type="predicted"/>
<dbReference type="PANTHER" id="PTHR44145:SF3">
    <property type="entry name" value="DNAJ HOMOLOG SUBFAMILY A MEMBER 3, MITOCHONDRIAL"/>
    <property type="match status" value="1"/>
</dbReference>
<evidence type="ECO:0000313" key="5">
    <source>
        <dbReference type="Proteomes" id="UP000576082"/>
    </source>
</evidence>
<dbReference type="AlphaFoldDB" id="A0A7X9RT02"/>
<comment type="caution">
    <text evidence="4">The sequence shown here is derived from an EMBL/GenBank/DDBJ whole genome shotgun (WGS) entry which is preliminary data.</text>
</comment>
<keyword evidence="2" id="KW-1133">Transmembrane helix</keyword>
<gene>
    <name evidence="4" type="ORF">HHU12_07190</name>
</gene>
<organism evidence="4 5">
    <name type="scientific">Flammeovirga aprica JL-4</name>
    <dbReference type="NCBI Taxonomy" id="694437"/>
    <lineage>
        <taxon>Bacteria</taxon>
        <taxon>Pseudomonadati</taxon>
        <taxon>Bacteroidota</taxon>
        <taxon>Cytophagia</taxon>
        <taxon>Cytophagales</taxon>
        <taxon>Flammeovirgaceae</taxon>
        <taxon>Flammeovirga</taxon>
    </lineage>
</organism>
<keyword evidence="5" id="KW-1185">Reference proteome</keyword>
<dbReference type="Pfam" id="PF00226">
    <property type="entry name" value="DnaJ"/>
    <property type="match status" value="1"/>
</dbReference>
<dbReference type="InterPro" id="IPR036869">
    <property type="entry name" value="J_dom_sf"/>
</dbReference>
<protein>
    <submittedName>
        <fullName evidence="4">J domain-containing protein</fullName>
    </submittedName>
</protein>
<keyword evidence="2" id="KW-0472">Membrane</keyword>
<feature type="domain" description="J" evidence="3">
    <location>
        <begin position="3"/>
        <end position="68"/>
    </location>
</feature>
<accession>A0A7X9RT02</accession>
<evidence type="ECO:0000256" key="2">
    <source>
        <dbReference type="SAM" id="Phobius"/>
    </source>
</evidence>
<evidence type="ECO:0000313" key="4">
    <source>
        <dbReference type="EMBL" id="NME67741.1"/>
    </source>
</evidence>
<keyword evidence="2" id="KW-0812">Transmembrane</keyword>